<dbReference type="Gene3D" id="2.160.10.10">
    <property type="entry name" value="Hexapeptide repeat proteins"/>
    <property type="match status" value="1"/>
</dbReference>
<protein>
    <submittedName>
        <fullName evidence="4">Sugar O-acetyltransferase</fullName>
    </submittedName>
</protein>
<organism evidence="4 5">
    <name type="scientific">Lactobacillus acetotolerans</name>
    <dbReference type="NCBI Taxonomy" id="1600"/>
    <lineage>
        <taxon>Bacteria</taxon>
        <taxon>Bacillati</taxon>
        <taxon>Bacillota</taxon>
        <taxon>Bacilli</taxon>
        <taxon>Lactobacillales</taxon>
        <taxon>Lactobacillaceae</taxon>
        <taxon>Lactobacillus</taxon>
    </lineage>
</organism>
<keyword evidence="2 4" id="KW-0808">Transferase</keyword>
<dbReference type="AlphaFoldDB" id="A0A5P5ZIA5"/>
<gene>
    <name evidence="4" type="ORF">LA749_03180</name>
</gene>
<dbReference type="EMBL" id="CP044496">
    <property type="protein sequence ID" value="QFG51050.1"/>
    <property type="molecule type" value="Genomic_DNA"/>
</dbReference>
<dbReference type="InterPro" id="IPR051159">
    <property type="entry name" value="Hexapeptide_acetyltransf"/>
</dbReference>
<dbReference type="SUPFAM" id="SSF51161">
    <property type="entry name" value="Trimeric LpxA-like enzymes"/>
    <property type="match status" value="1"/>
</dbReference>
<reference evidence="4 5" key="1">
    <citation type="submission" date="2019-09" db="EMBL/GenBank/DDBJ databases">
        <title>Genome sequencing of Lactobacillus acetotolerans.</title>
        <authorList>
            <person name="Kim K."/>
        </authorList>
    </citation>
    <scope>NUCLEOTIDE SEQUENCE [LARGE SCALE GENOMIC DNA]</scope>
    <source>
        <strain evidence="4 5">LA749</strain>
    </source>
</reference>
<dbReference type="InterPro" id="IPR001451">
    <property type="entry name" value="Hexapep"/>
</dbReference>
<dbReference type="GO" id="GO:0008374">
    <property type="term" value="F:O-acyltransferase activity"/>
    <property type="evidence" value="ECO:0007669"/>
    <property type="project" value="TreeGrafter"/>
</dbReference>
<comment type="similarity">
    <text evidence="1">Belongs to the transferase hexapeptide repeat family.</text>
</comment>
<dbReference type="InterPro" id="IPR011004">
    <property type="entry name" value="Trimer_LpxA-like_sf"/>
</dbReference>
<dbReference type="Pfam" id="PF00132">
    <property type="entry name" value="Hexapep"/>
    <property type="match status" value="1"/>
</dbReference>
<dbReference type="PANTHER" id="PTHR23416:SF23">
    <property type="entry name" value="ACETYLTRANSFERASE C18B11.09C-RELATED"/>
    <property type="match status" value="1"/>
</dbReference>
<evidence type="ECO:0000313" key="5">
    <source>
        <dbReference type="Proteomes" id="UP000325393"/>
    </source>
</evidence>
<dbReference type="PROSITE" id="PS00101">
    <property type="entry name" value="HEXAPEP_TRANSFERASES"/>
    <property type="match status" value="1"/>
</dbReference>
<accession>A0A5P5ZIA5</accession>
<name>A0A5P5ZIA5_9LACO</name>
<evidence type="ECO:0000256" key="1">
    <source>
        <dbReference type="ARBA" id="ARBA00007274"/>
    </source>
</evidence>
<evidence type="ECO:0000256" key="3">
    <source>
        <dbReference type="ARBA" id="ARBA00022737"/>
    </source>
</evidence>
<evidence type="ECO:0000313" key="4">
    <source>
        <dbReference type="EMBL" id="QFG51050.1"/>
    </source>
</evidence>
<dbReference type="PANTHER" id="PTHR23416">
    <property type="entry name" value="SIALIC ACID SYNTHASE-RELATED"/>
    <property type="match status" value="1"/>
</dbReference>
<evidence type="ECO:0000256" key="2">
    <source>
        <dbReference type="ARBA" id="ARBA00022679"/>
    </source>
</evidence>
<keyword evidence="3" id="KW-0677">Repeat</keyword>
<proteinExistence type="inferred from homology"/>
<dbReference type="InterPro" id="IPR018357">
    <property type="entry name" value="Hexapep_transf_CS"/>
</dbReference>
<sequence>MRGETTLKTNSPYTDKNTIFGNDIKTKEHTGKILAKLNNSYHSPHEINSLVGQIINQKISDSTTICTPFNIDFGPRLKIGEHDYINQNCQFVDIGGITIKDNVWLAPNVTIASVNHSLNPKHRDHVFFEQVIINDDVWIGAGAIIVPGVTIGKGSVIAAGAVVTKDVAPYTLVGGVPAKEIKKIETD</sequence>
<dbReference type="Proteomes" id="UP000325393">
    <property type="component" value="Chromosome"/>
</dbReference>